<organism evidence="2 3">
    <name type="scientific">Gramella jeungdoensis</name>
    <dbReference type="NCBI Taxonomy" id="708091"/>
    <lineage>
        <taxon>Bacteria</taxon>
        <taxon>Pseudomonadati</taxon>
        <taxon>Bacteroidota</taxon>
        <taxon>Flavobacteriia</taxon>
        <taxon>Flavobacteriales</taxon>
        <taxon>Flavobacteriaceae</taxon>
        <taxon>Christiangramia</taxon>
    </lineage>
</organism>
<dbReference type="EMBL" id="SNQI01000001">
    <property type="protein sequence ID" value="TEW76872.1"/>
    <property type="molecule type" value="Genomic_DNA"/>
</dbReference>
<dbReference type="AlphaFoldDB" id="A0A4Y8AY50"/>
<dbReference type="Gene3D" id="3.20.20.240">
    <property type="entry name" value="Methylmalonyl-CoA mutase"/>
    <property type="match status" value="1"/>
</dbReference>
<keyword evidence="3" id="KW-1185">Reference proteome</keyword>
<dbReference type="PANTHER" id="PTHR48101">
    <property type="entry name" value="METHYLMALONYL-COA MUTASE, MITOCHONDRIAL-RELATED"/>
    <property type="match status" value="1"/>
</dbReference>
<accession>A0A4Y8AY50</accession>
<feature type="domain" description="Methylmalonyl-CoA mutase alpha/beta chain catalytic" evidence="1">
    <location>
        <begin position="146"/>
        <end position="407"/>
    </location>
</feature>
<dbReference type="Pfam" id="PF01642">
    <property type="entry name" value="MM_CoA_mutase"/>
    <property type="match status" value="1"/>
</dbReference>
<evidence type="ECO:0000259" key="1">
    <source>
        <dbReference type="Pfam" id="PF01642"/>
    </source>
</evidence>
<dbReference type="OrthoDB" id="9762378at2"/>
<comment type="caution">
    <text evidence="2">The sequence shown here is derived from an EMBL/GenBank/DDBJ whole genome shotgun (WGS) entry which is preliminary data.</text>
</comment>
<dbReference type="GO" id="GO:0016866">
    <property type="term" value="F:intramolecular transferase activity"/>
    <property type="evidence" value="ECO:0007669"/>
    <property type="project" value="InterPro"/>
</dbReference>
<dbReference type="InterPro" id="IPR016176">
    <property type="entry name" value="Cbl-dep_enz_cat"/>
</dbReference>
<dbReference type="PANTHER" id="PTHR48101:SF1">
    <property type="entry name" value="METHYLMALONYL-COA MUTASE, LARGE SUBUNIT"/>
    <property type="match status" value="1"/>
</dbReference>
<name>A0A4Y8AY50_9FLAO</name>
<protein>
    <submittedName>
        <fullName evidence="2">Methylmalonyl-CoA mutase</fullName>
    </submittedName>
</protein>
<evidence type="ECO:0000313" key="2">
    <source>
        <dbReference type="EMBL" id="TEW76872.1"/>
    </source>
</evidence>
<evidence type="ECO:0000313" key="3">
    <source>
        <dbReference type="Proteomes" id="UP000298517"/>
    </source>
</evidence>
<dbReference type="RefSeq" id="WP_134246882.1">
    <property type="nucleotide sequence ID" value="NZ_SNQI01000001.1"/>
</dbReference>
<reference evidence="2 3" key="1">
    <citation type="journal article" date="2011" name="J. Microbiol.">
        <title>Gramella jeungdoensis sp. nov., isolated from a solar saltern in Korea.</title>
        <authorList>
            <person name="Joung Y."/>
            <person name="Kim H."/>
            <person name="Jang T."/>
            <person name="Ahn T.S."/>
            <person name="Joh K."/>
        </authorList>
    </citation>
    <scope>NUCLEOTIDE SEQUENCE [LARGE SCALE GENOMIC DNA]</scope>
    <source>
        <strain evidence="2 3">KCTC 23123</strain>
    </source>
</reference>
<gene>
    <name evidence="2" type="ORF">E2488_03220</name>
</gene>
<dbReference type="GO" id="GO:0031419">
    <property type="term" value="F:cobalamin binding"/>
    <property type="evidence" value="ECO:0007669"/>
    <property type="project" value="InterPro"/>
</dbReference>
<dbReference type="InterPro" id="IPR006099">
    <property type="entry name" value="MeMalonylCoA_mutase_a/b_cat"/>
</dbReference>
<dbReference type="Proteomes" id="UP000298517">
    <property type="component" value="Unassembled WGS sequence"/>
</dbReference>
<proteinExistence type="predicted"/>
<dbReference type="SUPFAM" id="SSF51703">
    <property type="entry name" value="Cobalamin (vitamin B12)-dependent enzymes"/>
    <property type="match status" value="1"/>
</dbReference>
<sequence length="440" mass="49929">MSDFFINEFPPSSSAAWKQKIQFELDGADYNKTLLTKTNEGITISPFYHLDTFEKVIIPLPKEDCKICIKINISTEETANIEALAAIDKGISAILFEASKPFNATLLFHDLVHKNVEFHFKFNFLEESFINKLALILADETVYFNIDIIGKLARTGNWYTSIKKDNSILLNLIKKNPDLFILSVDATIYQNAGANAVQQVAYALAHANEYLTIFGADIAKRIQFNFATGSNYFFEIAKIRAFRYLYNLVLSEYNTTAIAKIYAEPSLRNKTLYGAAINTLRRTAESMSAILGGATTIATNFTSDKFTQNQQPILNETRTFKNAQHIATDTYYIEYVTKQFAEKALTIFKDIEKSGGFLSQLKEGTIQRKIKENAQKEQQQFDTNELVLIGANKYPAQFDSEEDIQVSTFLKGKSYKTLIIPLLPKRLSEKVEQKNRRDEA</sequence>